<dbReference type="EMBL" id="JBIUGF010000127">
    <property type="protein sequence ID" value="MFJ1341201.1"/>
    <property type="molecule type" value="Genomic_DNA"/>
</dbReference>
<evidence type="ECO:0000313" key="2">
    <source>
        <dbReference type="Proteomes" id="UP001615411"/>
    </source>
</evidence>
<reference evidence="1" key="1">
    <citation type="submission" date="2024-10" db="EMBL/GenBank/DDBJ databases">
        <title>Aeromonas and Pseudomonas from the Cagarras Archipelago, Rio de Janeiro, Brazil.</title>
        <authorList>
            <person name="Canellas A.L.B."/>
            <person name="Laport M.S."/>
        </authorList>
    </citation>
    <scope>NUCLEOTIDE SEQUENCE</scope>
    <source>
        <strain evidence="1">ACP-7</strain>
    </source>
</reference>
<sequence>MIKFHPVSIGLRGLILLLVLLAVMATLCNSLWVAYGVQRDALVHSTLQANQAYTSKVASSIGQFLKSAHSRLSYSSQLLGRDFTNQQLLREEVVRLQADDKAFNAVLIVDANAKALQIYPDNAHLVGTTLTSEEVLQALQAQRPLVSRAYESAAGNLIVFISQPVFSPSGQFLGIIGASIYIRQQGILHALISNHFHQDGTFAFVTDENRRLLYHSDHHRIGEVLNVSATVDAALRGEHGSMETINSRGIAMLAGYAQIADANWAVVAQQPREHALAPLGQLLRDMFIKVIPAGLVGLLVILLATMLISRPLRQLAQRAEHLSAPQASEQLQAINTWYAEAAAIRRALLSGVQLLQQKLGSLSHQAQSDPLTGLANRRAMDAALQTLTQAQRPYAVLALDIDHFKRVNDTFGHDVGDEALKQVAAIIAQCSREQDLACRAGGEEFALILPETDAQAASNIGERIRQTIASSQIVPSGPLTISIGVAWLSEETSTAAAILKRADEHLYHAKQTGRNRVVATFSSTAVNH</sequence>
<keyword evidence="2" id="KW-1185">Reference proteome</keyword>
<accession>A0ACC7M1J0</accession>
<evidence type="ECO:0000313" key="1">
    <source>
        <dbReference type="EMBL" id="MFJ1341201.1"/>
    </source>
</evidence>
<dbReference type="Proteomes" id="UP001615411">
    <property type="component" value="Unassembled WGS sequence"/>
</dbReference>
<name>A0ACC7M1J0_9PSED</name>
<gene>
    <name evidence="1" type="ORF">ACIKP7_24080</name>
</gene>
<dbReference type="EC" id="2.7.7.65" evidence="1"/>
<organism evidence="1 2">
    <name type="scientific">Pseudomonas caricapapayae</name>
    <dbReference type="NCBI Taxonomy" id="46678"/>
    <lineage>
        <taxon>Bacteria</taxon>
        <taxon>Pseudomonadati</taxon>
        <taxon>Pseudomonadota</taxon>
        <taxon>Gammaproteobacteria</taxon>
        <taxon>Pseudomonadales</taxon>
        <taxon>Pseudomonadaceae</taxon>
        <taxon>Pseudomonas</taxon>
    </lineage>
</organism>
<proteinExistence type="predicted"/>
<keyword evidence="1" id="KW-0808">Transferase</keyword>
<protein>
    <submittedName>
        <fullName evidence="1">Diguanylate cyclase</fullName>
        <ecNumber evidence="1">2.7.7.65</ecNumber>
    </submittedName>
</protein>
<keyword evidence="1" id="KW-0548">Nucleotidyltransferase</keyword>
<comment type="caution">
    <text evidence="1">The sequence shown here is derived from an EMBL/GenBank/DDBJ whole genome shotgun (WGS) entry which is preliminary data.</text>
</comment>